<dbReference type="KEGG" id="nasi:112399813"/>
<dbReference type="RefSeq" id="XP_024600977.1">
    <property type="nucleotide sequence ID" value="XM_024745209.1"/>
</dbReference>
<accession>A0A341BDP4</accession>
<evidence type="ECO:0000313" key="4">
    <source>
        <dbReference type="RefSeq" id="XP_024600976.1"/>
    </source>
</evidence>
<dbReference type="RefSeq" id="XP_024600975.1">
    <property type="nucleotide sequence ID" value="XM_024745207.1"/>
</dbReference>
<evidence type="ECO:0000313" key="2">
    <source>
        <dbReference type="Proteomes" id="UP000252040"/>
    </source>
</evidence>
<evidence type="ECO:0000313" key="3">
    <source>
        <dbReference type="RefSeq" id="XP_024600975.1"/>
    </source>
</evidence>
<evidence type="ECO:0000256" key="1">
    <source>
        <dbReference type="SAM" id="MobiDB-lite"/>
    </source>
</evidence>
<feature type="region of interest" description="Disordered" evidence="1">
    <location>
        <begin position="1"/>
        <end position="34"/>
    </location>
</feature>
<evidence type="ECO:0000313" key="5">
    <source>
        <dbReference type="RefSeq" id="XP_024600977.1"/>
    </source>
</evidence>
<protein>
    <submittedName>
        <fullName evidence="3 4">Uncharacterized protein LOC112399813 isoform X1</fullName>
    </submittedName>
</protein>
<proteinExistence type="predicted"/>
<gene>
    <name evidence="3 4 5" type="primary">LOC112399813</name>
</gene>
<dbReference type="AlphaFoldDB" id="A0A341BDP4"/>
<sequence length="266" mass="29458">MLLTPDHPLRETLPPLPRSPGPQRVARAHTEEGEERSLPEPCAVCVYPLRPRSRPCRRELRLMQGNVTCPRPHSCEGHQQDWQPGRLAPARWRAVTARKETTLFTANLQSDGVETDPSMFLPDETGNSFHRKGLVYALGVCEIDDCTAFLPLPCPAQGYHVALPRPPSCSGQSWAPHASPCTPGLLTSEAPEWGGAIWGQDKKSQPSKEGGCLGSGGFTAFLQTAENFRWPELRQAAETLRSLSRRDERGNCGIFITRQLGLREVY</sequence>
<dbReference type="RefSeq" id="XP_024600976.1">
    <property type="nucleotide sequence ID" value="XM_024745208.1"/>
</dbReference>
<reference evidence="3 4" key="1">
    <citation type="submission" date="2025-04" db="UniProtKB">
        <authorList>
            <consortium name="RefSeq"/>
        </authorList>
    </citation>
    <scope>IDENTIFICATION</scope>
    <source>
        <tissue evidence="3 4">Meat</tissue>
    </source>
</reference>
<dbReference type="GeneID" id="112399813"/>
<organism evidence="2 4">
    <name type="scientific">Neophocaena asiaeorientalis asiaeorientalis</name>
    <name type="common">Yangtze finless porpoise</name>
    <name type="synonym">Neophocaena phocaenoides subsp. asiaeorientalis</name>
    <dbReference type="NCBI Taxonomy" id="1706337"/>
    <lineage>
        <taxon>Eukaryota</taxon>
        <taxon>Metazoa</taxon>
        <taxon>Chordata</taxon>
        <taxon>Craniata</taxon>
        <taxon>Vertebrata</taxon>
        <taxon>Euteleostomi</taxon>
        <taxon>Mammalia</taxon>
        <taxon>Eutheria</taxon>
        <taxon>Laurasiatheria</taxon>
        <taxon>Artiodactyla</taxon>
        <taxon>Whippomorpha</taxon>
        <taxon>Cetacea</taxon>
        <taxon>Odontoceti</taxon>
        <taxon>Phocoenidae</taxon>
        <taxon>Neophocaena</taxon>
    </lineage>
</organism>
<keyword evidence="2" id="KW-1185">Reference proteome</keyword>
<name>A0A341BDP4_NEOAA</name>
<dbReference type="Proteomes" id="UP000252040">
    <property type="component" value="Unplaced"/>
</dbReference>